<dbReference type="OrthoDB" id="129443at2759"/>
<evidence type="ECO:0000313" key="2">
    <source>
        <dbReference type="EMBL" id="KAG7387444.1"/>
    </source>
</evidence>
<gene>
    <name evidence="2" type="ORF">PHYPSEUDO_014092</name>
</gene>
<name>A0A8T1W5R0_9STRA</name>
<dbReference type="Proteomes" id="UP000694044">
    <property type="component" value="Unassembled WGS sequence"/>
</dbReference>
<organism evidence="2 3">
    <name type="scientific">Phytophthora pseudosyringae</name>
    <dbReference type="NCBI Taxonomy" id="221518"/>
    <lineage>
        <taxon>Eukaryota</taxon>
        <taxon>Sar</taxon>
        <taxon>Stramenopiles</taxon>
        <taxon>Oomycota</taxon>
        <taxon>Peronosporomycetes</taxon>
        <taxon>Peronosporales</taxon>
        <taxon>Peronosporaceae</taxon>
        <taxon>Phytophthora</taxon>
    </lineage>
</organism>
<feature type="region of interest" description="Disordered" evidence="1">
    <location>
        <begin position="95"/>
        <end position="126"/>
    </location>
</feature>
<reference evidence="2" key="1">
    <citation type="submission" date="2021-02" db="EMBL/GenBank/DDBJ databases">
        <authorList>
            <person name="Palmer J.M."/>
        </authorList>
    </citation>
    <scope>NUCLEOTIDE SEQUENCE</scope>
    <source>
        <strain evidence="2">SCRP734</strain>
    </source>
</reference>
<accession>A0A8T1W5R0</accession>
<keyword evidence="3" id="KW-1185">Reference proteome</keyword>
<comment type="caution">
    <text evidence="2">The sequence shown here is derived from an EMBL/GenBank/DDBJ whole genome shotgun (WGS) entry which is preliminary data.</text>
</comment>
<feature type="compositionally biased region" description="Polar residues" evidence="1">
    <location>
        <begin position="30"/>
        <end position="51"/>
    </location>
</feature>
<dbReference type="EMBL" id="JAGDFM010000078">
    <property type="protein sequence ID" value="KAG7387444.1"/>
    <property type="molecule type" value="Genomic_DNA"/>
</dbReference>
<evidence type="ECO:0000313" key="3">
    <source>
        <dbReference type="Proteomes" id="UP000694044"/>
    </source>
</evidence>
<sequence>MSGIPDCGKNVAVCGAFNAVQERAAKEATATTLPGRTSSQGDYTNWESFNGNHAPGLDVPTDIPERSNKRRRAPVDDTDEEDLLRHLDLAHRREKWRTERQRSRLQKNHEARLDDTAPVEDTPRHFHPLSKEEQSQCMELLRRELGADGLDECACAICDRLVLRREVPVVMFRGYFWSNTVHHL</sequence>
<evidence type="ECO:0000256" key="1">
    <source>
        <dbReference type="SAM" id="MobiDB-lite"/>
    </source>
</evidence>
<proteinExistence type="predicted"/>
<feature type="region of interest" description="Disordered" evidence="1">
    <location>
        <begin position="30"/>
        <end position="78"/>
    </location>
</feature>
<dbReference type="AlphaFoldDB" id="A0A8T1W5R0"/>
<protein>
    <submittedName>
        <fullName evidence="2">Uncharacterized protein</fullName>
    </submittedName>
</protein>